<dbReference type="Proteomes" id="UP000254123">
    <property type="component" value="Unassembled WGS sequence"/>
</dbReference>
<dbReference type="Pfam" id="PF00702">
    <property type="entry name" value="Hydrolase"/>
    <property type="match status" value="1"/>
</dbReference>
<dbReference type="GO" id="GO:0000166">
    <property type="term" value="F:nucleotide binding"/>
    <property type="evidence" value="ECO:0007669"/>
    <property type="project" value="InterPro"/>
</dbReference>
<protein>
    <submittedName>
        <fullName evidence="1">Uncharacterized protein conserved in bacteria</fullName>
    </submittedName>
</protein>
<accession>A0A379LPT4</accession>
<evidence type="ECO:0000313" key="1">
    <source>
        <dbReference type="EMBL" id="SUD98934.1"/>
    </source>
</evidence>
<dbReference type="InterPro" id="IPR023214">
    <property type="entry name" value="HAD_sf"/>
</dbReference>
<sequence length="93" mass="10442">MLTRYRMASEGETAGEVWEPMALYYFNDSVREGVAEMIAALQAQNIETVILTGDPSEHAQTVAKELVLIKSTLAYHQVIKSTISKSYNSKVMW</sequence>
<dbReference type="EMBL" id="UGVC01000009">
    <property type="protein sequence ID" value="SUD98934.1"/>
    <property type="molecule type" value="Genomic_DNA"/>
</dbReference>
<proteinExistence type="predicted"/>
<evidence type="ECO:0000313" key="2">
    <source>
        <dbReference type="Proteomes" id="UP000254123"/>
    </source>
</evidence>
<dbReference type="Gene3D" id="3.40.50.1000">
    <property type="entry name" value="HAD superfamily/HAD-like"/>
    <property type="match status" value="1"/>
</dbReference>
<organism evidence="1 2">
    <name type="scientific">Psychrobacter phenylpyruvicus</name>
    <dbReference type="NCBI Taxonomy" id="29432"/>
    <lineage>
        <taxon>Bacteria</taxon>
        <taxon>Pseudomonadati</taxon>
        <taxon>Pseudomonadota</taxon>
        <taxon>Gammaproteobacteria</taxon>
        <taxon>Moraxellales</taxon>
        <taxon>Moraxellaceae</taxon>
        <taxon>Psychrobacter</taxon>
    </lineage>
</organism>
<dbReference type="SUPFAM" id="SSF56784">
    <property type="entry name" value="HAD-like"/>
    <property type="match status" value="1"/>
</dbReference>
<dbReference type="InterPro" id="IPR036412">
    <property type="entry name" value="HAD-like_sf"/>
</dbReference>
<dbReference type="AlphaFoldDB" id="A0A379LPT4"/>
<dbReference type="InterPro" id="IPR023299">
    <property type="entry name" value="ATPase_P-typ_cyto_dom_N"/>
</dbReference>
<keyword evidence="2" id="KW-1185">Reference proteome</keyword>
<reference evidence="1 2" key="1">
    <citation type="submission" date="2018-06" db="EMBL/GenBank/DDBJ databases">
        <authorList>
            <consortium name="Pathogen Informatics"/>
            <person name="Doyle S."/>
        </authorList>
    </citation>
    <scope>NUCLEOTIDE SEQUENCE [LARGE SCALE GENOMIC DNA]</scope>
    <source>
        <strain evidence="1 2">NCTC10526</strain>
    </source>
</reference>
<dbReference type="Gene3D" id="3.40.1110.10">
    <property type="entry name" value="Calcium-transporting ATPase, cytoplasmic domain N"/>
    <property type="match status" value="1"/>
</dbReference>
<name>A0A379LPT4_9GAMM</name>
<gene>
    <name evidence="1" type="ORF">NCTC10526_02923</name>
</gene>